<proteinExistence type="predicted"/>
<sequence length="184" mass="19682">MAHISDIKLIRTDTTLDLSQKAEKGLCGSKWVKKLFYKISIAVVSTGVQYETFVIGSNEDMQFWCIGTESSVDDGGGASTSMPVVTAGGLLAEPPSVPLAATRSPGLILRLFGEGEPDHIENAMREDDPDDEPNHIFGDSEEDTPRTPPARRGPSSSGSGQQPPHFSTLNLEAIWPASGHISFG</sequence>
<accession>A0A6B9V5U4</accession>
<dbReference type="Proteomes" id="UP000464620">
    <property type="component" value="Chromosome B09"/>
</dbReference>
<evidence type="ECO:0000313" key="3">
    <source>
        <dbReference type="Proteomes" id="UP000464620"/>
    </source>
</evidence>
<dbReference type="EMBL" id="CP031001">
    <property type="protein sequence ID" value="QHN76324.1"/>
    <property type="molecule type" value="Genomic_DNA"/>
</dbReference>
<name>A0A6B9V5U4_ARAHY</name>
<feature type="region of interest" description="Disordered" evidence="1">
    <location>
        <begin position="120"/>
        <end position="166"/>
    </location>
</feature>
<dbReference type="PANTHER" id="PTHR34892">
    <property type="entry name" value="VACUOLAR ATP SYNTHASE CATALYTIC SUBUNIT-RELATED / V-ATPASE-RELATED / VACUOLAR PROTON PUMP-LIKE PROTEIN"/>
    <property type="match status" value="1"/>
</dbReference>
<dbReference type="AlphaFoldDB" id="A0A6B9V5U4"/>
<evidence type="ECO:0000256" key="1">
    <source>
        <dbReference type="SAM" id="MobiDB-lite"/>
    </source>
</evidence>
<gene>
    <name evidence="2" type="ORF">DS421_19g642880</name>
</gene>
<evidence type="ECO:0000313" key="2">
    <source>
        <dbReference type="EMBL" id="QHN76324.1"/>
    </source>
</evidence>
<feature type="compositionally biased region" description="Low complexity" evidence="1">
    <location>
        <begin position="150"/>
        <end position="164"/>
    </location>
</feature>
<reference evidence="2 3" key="1">
    <citation type="submission" date="2020-01" db="EMBL/GenBank/DDBJ databases">
        <title>Genome sequence of Arachis hypogaea, cultivar Shitouqi.</title>
        <authorList>
            <person name="Zhuang W."/>
            <person name="Chen H."/>
            <person name="Varshney R."/>
            <person name="Wang D."/>
            <person name="Ming R."/>
        </authorList>
    </citation>
    <scope>NUCLEOTIDE SEQUENCE [LARGE SCALE GENOMIC DNA]</scope>
    <source>
        <tissue evidence="2">Young leaf</tissue>
    </source>
</reference>
<protein>
    <submittedName>
        <fullName evidence="2">Uncharacterized protein</fullName>
    </submittedName>
</protein>
<dbReference type="PANTHER" id="PTHR34892:SF2">
    <property type="entry name" value="VACUOLAR ATP SYNTHASE CATALYTIC SUBUNIT-RELATED _ V-ATPASE-RELATED _ VACUOLAR PROTON PUMP-LIKE PROTEIN"/>
    <property type="match status" value="1"/>
</dbReference>
<organism evidence="2 3">
    <name type="scientific">Arachis hypogaea</name>
    <name type="common">Peanut</name>
    <dbReference type="NCBI Taxonomy" id="3818"/>
    <lineage>
        <taxon>Eukaryota</taxon>
        <taxon>Viridiplantae</taxon>
        <taxon>Streptophyta</taxon>
        <taxon>Embryophyta</taxon>
        <taxon>Tracheophyta</taxon>
        <taxon>Spermatophyta</taxon>
        <taxon>Magnoliopsida</taxon>
        <taxon>eudicotyledons</taxon>
        <taxon>Gunneridae</taxon>
        <taxon>Pentapetalae</taxon>
        <taxon>rosids</taxon>
        <taxon>fabids</taxon>
        <taxon>Fabales</taxon>
        <taxon>Fabaceae</taxon>
        <taxon>Papilionoideae</taxon>
        <taxon>50 kb inversion clade</taxon>
        <taxon>dalbergioids sensu lato</taxon>
        <taxon>Dalbergieae</taxon>
        <taxon>Pterocarpus clade</taxon>
        <taxon>Arachis</taxon>
    </lineage>
</organism>
<dbReference type="GO" id="GO:0005773">
    <property type="term" value="C:vacuole"/>
    <property type="evidence" value="ECO:0007669"/>
    <property type="project" value="TreeGrafter"/>
</dbReference>